<evidence type="ECO:0000313" key="10">
    <source>
        <dbReference type="Proteomes" id="UP000035036"/>
    </source>
</evidence>
<dbReference type="Gene3D" id="3.40.1010.10">
    <property type="entry name" value="Cobalt-precorrin-4 Transmethylase, Domain 1"/>
    <property type="match status" value="1"/>
</dbReference>
<dbReference type="InterPro" id="IPR000878">
    <property type="entry name" value="4pyrrol_Mease"/>
</dbReference>
<dbReference type="Pfam" id="PF00590">
    <property type="entry name" value="TP_methylase"/>
    <property type="match status" value="1"/>
</dbReference>
<dbReference type="HOGENOM" id="CLU_011276_7_1_7"/>
<dbReference type="NCBIfam" id="TIGR01465">
    <property type="entry name" value="cobM_cbiF"/>
    <property type="match status" value="1"/>
</dbReference>
<sequence>MMENSERSCVYFIGAGPGDPELITLKGINAIKRCRTVIYAGSLVAPEILDHCAAGADIYSSASMNLEQIIAVMVEAIGRGHSVARLHTGDPSIYGAIQEQMAELDKHGIAYCVIPGVTAVFAAAAALRTELTAPEQSQTLVISRIAGRTPVPEDEEVARLASHGGTFCFYLSVDRFSDIARQFFEQGWSPQTPVAMVYRASWPDELIRRGTLADMAGQITDSGVNKHAVVIVGKPLGAIGAYSKLYDREFSHGTRP</sequence>
<dbReference type="PANTHER" id="PTHR45790">
    <property type="entry name" value="SIROHEME SYNTHASE-RELATED"/>
    <property type="match status" value="1"/>
</dbReference>
<evidence type="ECO:0000256" key="4">
    <source>
        <dbReference type="ARBA" id="ARBA00022603"/>
    </source>
</evidence>
<dbReference type="InterPro" id="IPR014776">
    <property type="entry name" value="4pyrrole_Mease_sub2"/>
</dbReference>
<comment type="similarity">
    <text evidence="2 7">Belongs to the precorrin methyltransferase family.</text>
</comment>
<keyword evidence="6" id="KW-0949">S-adenosyl-L-methionine</keyword>
<dbReference type="CDD" id="cd11641">
    <property type="entry name" value="Precorrin-4_C11-MT"/>
    <property type="match status" value="1"/>
</dbReference>
<dbReference type="GO" id="GO:0032259">
    <property type="term" value="P:methylation"/>
    <property type="evidence" value="ECO:0007669"/>
    <property type="project" value="UniProtKB-KW"/>
</dbReference>
<dbReference type="UniPathway" id="UPA00148"/>
<dbReference type="SUPFAM" id="SSF53790">
    <property type="entry name" value="Tetrapyrrole methylase"/>
    <property type="match status" value="1"/>
</dbReference>
<dbReference type="GO" id="GO:0009236">
    <property type="term" value="P:cobalamin biosynthetic process"/>
    <property type="evidence" value="ECO:0007669"/>
    <property type="project" value="UniProtKB-UniPathway"/>
</dbReference>
<name>A0A0B5FDX7_9BACT</name>
<evidence type="ECO:0000256" key="3">
    <source>
        <dbReference type="ARBA" id="ARBA00022573"/>
    </source>
</evidence>
<dbReference type="PROSITE" id="PS00840">
    <property type="entry name" value="SUMT_2"/>
    <property type="match status" value="1"/>
</dbReference>
<evidence type="ECO:0000256" key="6">
    <source>
        <dbReference type="ARBA" id="ARBA00022691"/>
    </source>
</evidence>
<dbReference type="InterPro" id="IPR035996">
    <property type="entry name" value="4pyrrol_Methylase_sf"/>
</dbReference>
<dbReference type="GO" id="GO:0046026">
    <property type="term" value="F:precorrin-4 C11-methyltransferase activity"/>
    <property type="evidence" value="ECO:0007669"/>
    <property type="project" value="InterPro"/>
</dbReference>
<evidence type="ECO:0000256" key="5">
    <source>
        <dbReference type="ARBA" id="ARBA00022679"/>
    </source>
</evidence>
<evidence type="ECO:0000256" key="2">
    <source>
        <dbReference type="ARBA" id="ARBA00005879"/>
    </source>
</evidence>
<evidence type="ECO:0000256" key="7">
    <source>
        <dbReference type="RuleBase" id="RU003960"/>
    </source>
</evidence>
<protein>
    <submittedName>
        <fullName evidence="9">Cobalt-precorrin-4 C(11)-methyltransferase</fullName>
    </submittedName>
</protein>
<comment type="pathway">
    <text evidence="1">Cofactor biosynthesis; adenosylcobalamin biosynthesis.</text>
</comment>
<dbReference type="STRING" id="483547.GSUB_01380"/>
<organism evidence="9 10">
    <name type="scientific">Geoalkalibacter subterraneus</name>
    <dbReference type="NCBI Taxonomy" id="483547"/>
    <lineage>
        <taxon>Bacteria</taxon>
        <taxon>Pseudomonadati</taxon>
        <taxon>Thermodesulfobacteriota</taxon>
        <taxon>Desulfuromonadia</taxon>
        <taxon>Desulfuromonadales</taxon>
        <taxon>Geoalkalibacteraceae</taxon>
        <taxon>Geoalkalibacter</taxon>
    </lineage>
</organism>
<dbReference type="Proteomes" id="UP000035036">
    <property type="component" value="Chromosome"/>
</dbReference>
<dbReference type="EMBL" id="CP010311">
    <property type="protein sequence ID" value="AJF05493.1"/>
    <property type="molecule type" value="Genomic_DNA"/>
</dbReference>
<dbReference type="KEGG" id="gsb:GSUB_01380"/>
<dbReference type="InterPro" id="IPR014777">
    <property type="entry name" value="4pyrrole_Mease_sub1"/>
</dbReference>
<evidence type="ECO:0000259" key="8">
    <source>
        <dbReference type="Pfam" id="PF00590"/>
    </source>
</evidence>
<dbReference type="PROSITE" id="PS00839">
    <property type="entry name" value="SUMT_1"/>
    <property type="match status" value="1"/>
</dbReference>
<keyword evidence="4 7" id="KW-0489">Methyltransferase</keyword>
<gene>
    <name evidence="9" type="primary">cbiF</name>
    <name evidence="9" type="ORF">GSUB_01380</name>
</gene>
<keyword evidence="3" id="KW-0169">Cobalamin biosynthesis</keyword>
<keyword evidence="5 7" id="KW-0808">Transferase</keyword>
<dbReference type="PANTHER" id="PTHR45790:SF4">
    <property type="entry name" value="COBALT-PRECORRIN-4 C(11)-METHYLTRANSFERASE"/>
    <property type="match status" value="1"/>
</dbReference>
<dbReference type="InterPro" id="IPR050161">
    <property type="entry name" value="Siro_Cobalamin_biosynth"/>
</dbReference>
<dbReference type="Gene3D" id="3.30.950.10">
    <property type="entry name" value="Methyltransferase, Cobalt-precorrin-4 Transmethylase, Domain 2"/>
    <property type="match status" value="1"/>
</dbReference>
<dbReference type="InterPro" id="IPR003043">
    <property type="entry name" value="Uropor_MeTrfase_CS"/>
</dbReference>
<dbReference type="AlphaFoldDB" id="A0A0B5FDX7"/>
<proteinExistence type="inferred from homology"/>
<evidence type="ECO:0000256" key="1">
    <source>
        <dbReference type="ARBA" id="ARBA00004953"/>
    </source>
</evidence>
<evidence type="ECO:0000313" key="9">
    <source>
        <dbReference type="EMBL" id="AJF05493.1"/>
    </source>
</evidence>
<reference evidence="9 10" key="1">
    <citation type="journal article" date="2015" name="Genome Announc.">
        <title>Genomes of Geoalkalibacter ferrihydriticus Z-0531T and Geoalkalibacter subterraneus Red1T, Two Haloalkaliphilic Metal-Reducing Deltaproteobacteria.</title>
        <authorList>
            <person name="Badalamenti J.P."/>
            <person name="Krajmalnik-Brown R."/>
            <person name="Torres C.I."/>
            <person name="Bond D.R."/>
        </authorList>
    </citation>
    <scope>NUCLEOTIDE SEQUENCE [LARGE SCALE GENOMIC DNA]</scope>
    <source>
        <strain evidence="9 10">Red1</strain>
    </source>
</reference>
<dbReference type="InterPro" id="IPR006362">
    <property type="entry name" value="Cbl_synth_CobM/CibF"/>
</dbReference>
<keyword evidence="10" id="KW-1185">Reference proteome</keyword>
<accession>A0A0B5FDX7</accession>
<feature type="domain" description="Tetrapyrrole methylase" evidence="8">
    <location>
        <begin position="10"/>
        <end position="215"/>
    </location>
</feature>